<dbReference type="SMART" id="SM00917">
    <property type="entry name" value="LeuA_dimer"/>
    <property type="match status" value="1"/>
</dbReference>
<dbReference type="SUPFAM" id="SSF110921">
    <property type="entry name" value="2-isopropylmalate synthase LeuA, allosteric (dimerisation) domain"/>
    <property type="match status" value="1"/>
</dbReference>
<dbReference type="EC" id="2.3.3.13" evidence="3 12"/>
<evidence type="ECO:0000256" key="5">
    <source>
        <dbReference type="ARBA" id="ARBA00022430"/>
    </source>
</evidence>
<evidence type="ECO:0000256" key="4">
    <source>
        <dbReference type="ARBA" id="ARBA00018198"/>
    </source>
</evidence>
<comment type="function">
    <text evidence="12">Catalyzes the condensation of the acetyl group of acetyl-CoA with 3-methyl-2-oxobutanoate (2-ketoisovalerate) to form 3-carboxy-3-hydroxy-4-methylpentanoate (2-isopropylmalate).</text>
</comment>
<organism evidence="14 15">
    <name type="scientific">Tranquillimonas alkanivorans</name>
    <dbReference type="NCBI Taxonomy" id="441119"/>
    <lineage>
        <taxon>Bacteria</taxon>
        <taxon>Pseudomonadati</taxon>
        <taxon>Pseudomonadota</taxon>
        <taxon>Alphaproteobacteria</taxon>
        <taxon>Rhodobacterales</taxon>
        <taxon>Roseobacteraceae</taxon>
        <taxon>Tranquillimonas</taxon>
    </lineage>
</organism>
<dbReference type="PROSITE" id="PS00815">
    <property type="entry name" value="AIPM_HOMOCIT_SYNTH_1"/>
    <property type="match status" value="1"/>
</dbReference>
<dbReference type="PANTHER" id="PTHR10277">
    <property type="entry name" value="HOMOCITRATE SYNTHASE-RELATED"/>
    <property type="match status" value="1"/>
</dbReference>
<comment type="subunit">
    <text evidence="12">Homodimer.</text>
</comment>
<keyword evidence="8 12" id="KW-0479">Metal-binding</keyword>
<dbReference type="GO" id="GO:0003985">
    <property type="term" value="F:acetyl-CoA C-acetyltransferase activity"/>
    <property type="evidence" value="ECO:0007669"/>
    <property type="project" value="UniProtKB-UniRule"/>
</dbReference>
<dbReference type="FunFam" id="3.20.20.70:FF:000010">
    <property type="entry name" value="2-isopropylmalate synthase"/>
    <property type="match status" value="1"/>
</dbReference>
<evidence type="ECO:0000259" key="13">
    <source>
        <dbReference type="PROSITE" id="PS50991"/>
    </source>
</evidence>
<dbReference type="InterPro" id="IPR050073">
    <property type="entry name" value="2-IPM_HCS-like"/>
</dbReference>
<dbReference type="Proteomes" id="UP000199356">
    <property type="component" value="Unassembled WGS sequence"/>
</dbReference>
<keyword evidence="9 12" id="KW-0464">Manganese</keyword>
<comment type="similarity">
    <text evidence="2 12">Belongs to the alpha-IPM synthase/homocitrate synthase family. LeuA type 1 subfamily.</text>
</comment>
<dbReference type="CDD" id="cd07940">
    <property type="entry name" value="DRE_TIM_IPMS"/>
    <property type="match status" value="1"/>
</dbReference>
<comment type="catalytic activity">
    <reaction evidence="12">
        <text>3-methyl-2-oxobutanoate + acetyl-CoA + H2O = (2S)-2-isopropylmalate + CoA + H(+)</text>
        <dbReference type="Rhea" id="RHEA:21524"/>
        <dbReference type="ChEBI" id="CHEBI:1178"/>
        <dbReference type="ChEBI" id="CHEBI:11851"/>
        <dbReference type="ChEBI" id="CHEBI:15377"/>
        <dbReference type="ChEBI" id="CHEBI:15378"/>
        <dbReference type="ChEBI" id="CHEBI:57287"/>
        <dbReference type="ChEBI" id="CHEBI:57288"/>
        <dbReference type="EC" id="2.3.3.13"/>
    </reaction>
</comment>
<proteinExistence type="inferred from homology"/>
<dbReference type="PROSITE" id="PS00816">
    <property type="entry name" value="AIPM_HOMOCIT_SYNTH_2"/>
    <property type="match status" value="1"/>
</dbReference>
<dbReference type="AlphaFoldDB" id="A0A1I5N079"/>
<feature type="domain" description="Pyruvate carboxyltransferase" evidence="13">
    <location>
        <begin position="16"/>
        <end position="277"/>
    </location>
</feature>
<dbReference type="FunFam" id="3.30.160.270:FF:000003">
    <property type="entry name" value="2-isopropylmalate synthase"/>
    <property type="match status" value="1"/>
</dbReference>
<dbReference type="InterPro" id="IPR054691">
    <property type="entry name" value="LeuA/HCS_post-cat"/>
</dbReference>
<dbReference type="NCBIfam" id="NF002087">
    <property type="entry name" value="PRK00915.1-4"/>
    <property type="match status" value="1"/>
</dbReference>
<keyword evidence="6 12" id="KW-0028">Amino-acid biosynthesis</keyword>
<dbReference type="NCBIfam" id="TIGR00973">
    <property type="entry name" value="leuA_bact"/>
    <property type="match status" value="1"/>
</dbReference>
<dbReference type="PANTHER" id="PTHR10277:SF9">
    <property type="entry name" value="2-ISOPROPYLMALATE SYNTHASE 1, CHLOROPLASTIC-RELATED"/>
    <property type="match status" value="1"/>
</dbReference>
<dbReference type="InterPro" id="IPR000891">
    <property type="entry name" value="PYR_CT"/>
</dbReference>
<evidence type="ECO:0000256" key="7">
    <source>
        <dbReference type="ARBA" id="ARBA00022679"/>
    </source>
</evidence>
<dbReference type="Pfam" id="PF08502">
    <property type="entry name" value="LeuA_dimer"/>
    <property type="match status" value="1"/>
</dbReference>
<reference evidence="14 15" key="1">
    <citation type="submission" date="2016-10" db="EMBL/GenBank/DDBJ databases">
        <authorList>
            <person name="de Groot N.N."/>
        </authorList>
    </citation>
    <scope>NUCLEOTIDE SEQUENCE [LARGE SCALE GENOMIC DNA]</scope>
    <source>
        <strain evidence="14 15">DSM 19547</strain>
    </source>
</reference>
<dbReference type="GO" id="GO:0009098">
    <property type="term" value="P:L-leucine biosynthetic process"/>
    <property type="evidence" value="ECO:0007669"/>
    <property type="project" value="UniProtKB-UniRule"/>
</dbReference>
<dbReference type="InterPro" id="IPR002034">
    <property type="entry name" value="AIPM/Hcit_synth_CS"/>
</dbReference>
<dbReference type="SUPFAM" id="SSF51569">
    <property type="entry name" value="Aldolase"/>
    <property type="match status" value="1"/>
</dbReference>
<evidence type="ECO:0000256" key="12">
    <source>
        <dbReference type="HAMAP-Rule" id="MF_01025"/>
    </source>
</evidence>
<keyword evidence="12" id="KW-0963">Cytoplasm</keyword>
<dbReference type="InterPro" id="IPR005671">
    <property type="entry name" value="LeuA_bact_synth"/>
</dbReference>
<comment type="cofactor">
    <cofactor evidence="12">
        <name>Mn(2+)</name>
        <dbReference type="ChEBI" id="CHEBI:29035"/>
    </cofactor>
</comment>
<dbReference type="InterPro" id="IPR013709">
    <property type="entry name" value="2-isopropylmalate_synth_dimer"/>
</dbReference>
<dbReference type="NCBIfam" id="NF002086">
    <property type="entry name" value="PRK00915.1-3"/>
    <property type="match status" value="1"/>
</dbReference>
<protein>
    <recommendedName>
        <fullName evidence="4 12">2-isopropylmalate synthase</fullName>
        <ecNumber evidence="3 12">2.3.3.13</ecNumber>
    </recommendedName>
    <alternativeName>
        <fullName evidence="11 12">Alpha-IPM synthase</fullName>
    </alternativeName>
    <alternativeName>
        <fullName evidence="12">Alpha-isopropylmalate synthase</fullName>
    </alternativeName>
</protein>
<evidence type="ECO:0000313" key="14">
    <source>
        <dbReference type="EMBL" id="SFP15100.1"/>
    </source>
</evidence>
<evidence type="ECO:0000256" key="11">
    <source>
        <dbReference type="ARBA" id="ARBA00029993"/>
    </source>
</evidence>
<dbReference type="OrthoDB" id="9803573at2"/>
<evidence type="ECO:0000256" key="2">
    <source>
        <dbReference type="ARBA" id="ARBA00009396"/>
    </source>
</evidence>
<evidence type="ECO:0000256" key="9">
    <source>
        <dbReference type="ARBA" id="ARBA00023211"/>
    </source>
</evidence>
<evidence type="ECO:0000256" key="3">
    <source>
        <dbReference type="ARBA" id="ARBA00012973"/>
    </source>
</evidence>
<evidence type="ECO:0000256" key="10">
    <source>
        <dbReference type="ARBA" id="ARBA00023304"/>
    </source>
</evidence>
<feature type="binding site" evidence="12">
    <location>
        <position position="214"/>
    </location>
    <ligand>
        <name>Mn(2+)</name>
        <dbReference type="ChEBI" id="CHEBI:29035"/>
    </ligand>
</feature>
<dbReference type="RefSeq" id="WP_093418779.1">
    <property type="nucleotide sequence ID" value="NZ_FOXA01000003.1"/>
</dbReference>
<dbReference type="InterPro" id="IPR036230">
    <property type="entry name" value="LeuA_allosteric_dom_sf"/>
</dbReference>
<dbReference type="Gene3D" id="1.10.238.260">
    <property type="match status" value="1"/>
</dbReference>
<dbReference type="UniPathway" id="UPA00048">
    <property type="reaction ID" value="UER00070"/>
</dbReference>
<dbReference type="InterPro" id="IPR013785">
    <property type="entry name" value="Aldolase_TIM"/>
</dbReference>
<dbReference type="STRING" id="441119.SAMN04488047_10331"/>
<dbReference type="EMBL" id="FOXA01000003">
    <property type="protein sequence ID" value="SFP15100.1"/>
    <property type="molecule type" value="Genomic_DNA"/>
</dbReference>
<feature type="binding site" evidence="12">
    <location>
        <position position="212"/>
    </location>
    <ligand>
        <name>Mn(2+)</name>
        <dbReference type="ChEBI" id="CHEBI:29035"/>
    </ligand>
</feature>
<keyword evidence="7 12" id="KW-0808">Transferase</keyword>
<dbReference type="GO" id="GO:0003852">
    <property type="term" value="F:2-isopropylmalate synthase activity"/>
    <property type="evidence" value="ECO:0007669"/>
    <property type="project" value="UniProtKB-UniRule"/>
</dbReference>
<accession>A0A1I5N079</accession>
<dbReference type="PROSITE" id="PS50991">
    <property type="entry name" value="PYR_CT"/>
    <property type="match status" value="1"/>
</dbReference>
<comment type="pathway">
    <text evidence="1 12">Amino-acid biosynthesis; L-leucine biosynthesis; L-leucine from 3-methyl-2-oxobutanoate: step 1/4.</text>
</comment>
<sequence length="531" mass="57824">MTDTTSPRTGAPDDRVLIFDTTLRDGEQSPGATMTHAEKLEIAEMLDEMGVDIIEAGFPIASEGDFEAVKAIAEQSKDATICGLARANLKDIDRCWEAVKHARSPRIHTFIGTSPLHRAIPNLTQDEMADRIHETVTHARNLCDNVQWSPMDATRTEWEYLKRVVEIAIKAGATTINIPDTVGYTAPVESADLIRRLIAEVEGGEDVVFATHCHNDLGMATANSLAAVAGGARQIECTINGLGERAGNTALEEVVMALKVRHDIMPWSTRVDSTKIMNISRRVATVSGFPVQFNKAIVGKNAFAHESGIHQDGMLKNAETFEIMRPSDVGLKETNLVMGKHSGRAALRSKLKELGFELADNQLNDVFVRFKALADRKKEVYDDDLEALMRDQSAGEGNEHLQVKFLRVICGTEAPQSADLTLTIDGVDHQTTAQGDGPVDATFNAVKALFPHEARLQLYQVHAVTEGTDAQATVSVRMEENGRVVTGQSADTDTVVASAKAYVTALNRLIVRRRTAGENADVKAVSYKDVG</sequence>
<dbReference type="HAMAP" id="MF_01025">
    <property type="entry name" value="LeuA_type1"/>
    <property type="match status" value="1"/>
</dbReference>
<keyword evidence="15" id="KW-1185">Reference proteome</keyword>
<dbReference type="Gene3D" id="3.30.160.270">
    <property type="match status" value="1"/>
</dbReference>
<dbReference type="Pfam" id="PF22617">
    <property type="entry name" value="HCS_D2"/>
    <property type="match status" value="1"/>
</dbReference>
<dbReference type="GO" id="GO:0030145">
    <property type="term" value="F:manganese ion binding"/>
    <property type="evidence" value="ECO:0007669"/>
    <property type="project" value="UniProtKB-UniRule"/>
</dbReference>
<evidence type="ECO:0000256" key="1">
    <source>
        <dbReference type="ARBA" id="ARBA00004689"/>
    </source>
</evidence>
<feature type="binding site" evidence="12">
    <location>
        <position position="25"/>
    </location>
    <ligand>
        <name>Mn(2+)</name>
        <dbReference type="ChEBI" id="CHEBI:29035"/>
    </ligand>
</feature>
<dbReference type="Gene3D" id="3.20.20.70">
    <property type="entry name" value="Aldolase class I"/>
    <property type="match status" value="1"/>
</dbReference>
<dbReference type="FunFam" id="1.10.238.260:FF:000001">
    <property type="entry name" value="2-isopropylmalate synthase"/>
    <property type="match status" value="1"/>
</dbReference>
<gene>
    <name evidence="12" type="primary">leuA</name>
    <name evidence="14" type="ORF">SAMN04488047_10331</name>
</gene>
<feature type="region of interest" description="Regulatory domain" evidence="12">
    <location>
        <begin position="402"/>
        <end position="531"/>
    </location>
</feature>
<evidence type="ECO:0000256" key="8">
    <source>
        <dbReference type="ARBA" id="ARBA00022723"/>
    </source>
</evidence>
<name>A0A1I5N079_9RHOB</name>
<evidence type="ECO:0000313" key="15">
    <source>
        <dbReference type="Proteomes" id="UP000199356"/>
    </source>
</evidence>
<keyword evidence="10 12" id="KW-0100">Branched-chain amino acid biosynthesis</keyword>
<keyword evidence="5 12" id="KW-0432">Leucine biosynthesis</keyword>
<evidence type="ECO:0000256" key="6">
    <source>
        <dbReference type="ARBA" id="ARBA00022605"/>
    </source>
</evidence>
<dbReference type="Pfam" id="PF00682">
    <property type="entry name" value="HMGL-like"/>
    <property type="match status" value="1"/>
</dbReference>
<feature type="binding site" evidence="12">
    <location>
        <position position="248"/>
    </location>
    <ligand>
        <name>Mn(2+)</name>
        <dbReference type="ChEBI" id="CHEBI:29035"/>
    </ligand>
</feature>
<dbReference type="GO" id="GO:0005829">
    <property type="term" value="C:cytosol"/>
    <property type="evidence" value="ECO:0007669"/>
    <property type="project" value="TreeGrafter"/>
</dbReference>